<dbReference type="InterPro" id="IPR007044">
    <property type="entry name" value="Cyclodeamin/CycHdrlase"/>
</dbReference>
<proteinExistence type="predicted"/>
<evidence type="ECO:0000313" key="2">
    <source>
        <dbReference type="EMBL" id="WBW50199.1"/>
    </source>
</evidence>
<dbReference type="EMBL" id="CP115667">
    <property type="protein sequence ID" value="WBW50199.1"/>
    <property type="molecule type" value="Genomic_DNA"/>
</dbReference>
<dbReference type="RefSeq" id="WP_271191730.1">
    <property type="nucleotide sequence ID" value="NZ_CP115667.1"/>
</dbReference>
<dbReference type="Proteomes" id="UP001210339">
    <property type="component" value="Chromosome"/>
</dbReference>
<sequence>MELKNLTVAEFVAETSSDSPAPGGGSVSALAAAQAAALLGMVANLTVKSKKYEDVHEEMQKYADELKAIELDFVEDIDRDSNSFNGVMKAFKLPKETDEEKKIRSERIQEEYKNAANVPLQVGLKTMKLLEYAKVLVEKGNQNAITDVGVGLLNLRLAMRGAFYNVKINLGSIKDEAYVEETKKTMAKALDDVDQAVLPLLDKVEEAIQ</sequence>
<accession>A0ABY7QTV0</accession>
<dbReference type="Pfam" id="PF04961">
    <property type="entry name" value="FTCD_C"/>
    <property type="match status" value="1"/>
</dbReference>
<reference evidence="2 3" key="1">
    <citation type="submission" date="2023-01" db="EMBL/GenBank/DDBJ databases">
        <authorList>
            <person name="Lee S.H."/>
            <person name="Jung H.S."/>
            <person name="Yun J.U."/>
        </authorList>
    </citation>
    <scope>NUCLEOTIDE SEQUENCE [LARGE SCALE GENOMIC DNA]</scope>
    <source>
        <strain evidence="2 3">CBA3646</strain>
    </source>
</reference>
<dbReference type="Gene3D" id="1.20.120.680">
    <property type="entry name" value="Formiminotetrahydrofolate cyclodeaminase monomer, up-and-down helical bundle"/>
    <property type="match status" value="1"/>
</dbReference>
<gene>
    <name evidence="2" type="ORF">O6R05_01170</name>
</gene>
<evidence type="ECO:0000259" key="1">
    <source>
        <dbReference type="Pfam" id="PF04961"/>
    </source>
</evidence>
<feature type="domain" description="Cyclodeaminase/cyclohydrolase" evidence="1">
    <location>
        <begin position="7"/>
        <end position="187"/>
    </location>
</feature>
<name>A0ABY7QTV0_9FIRM</name>
<evidence type="ECO:0000313" key="3">
    <source>
        <dbReference type="Proteomes" id="UP001210339"/>
    </source>
</evidence>
<organism evidence="2 3">
    <name type="scientific">Peptoniphilus equinus</name>
    <dbReference type="NCBI Taxonomy" id="3016343"/>
    <lineage>
        <taxon>Bacteria</taxon>
        <taxon>Bacillati</taxon>
        <taxon>Bacillota</taxon>
        <taxon>Tissierellia</taxon>
        <taxon>Tissierellales</taxon>
        <taxon>Peptoniphilaceae</taxon>
        <taxon>Peptoniphilus</taxon>
    </lineage>
</organism>
<keyword evidence="3" id="KW-1185">Reference proteome</keyword>
<dbReference type="InterPro" id="IPR036178">
    <property type="entry name" value="Formintransfe-cycloase-like_sf"/>
</dbReference>
<dbReference type="SUPFAM" id="SSF101262">
    <property type="entry name" value="Methenyltetrahydrofolate cyclohydrolase-like"/>
    <property type="match status" value="1"/>
</dbReference>
<protein>
    <submittedName>
        <fullName evidence="2">Cyclodeaminase/cyclohydrolase family protein</fullName>
    </submittedName>
</protein>